<sequence length="299" mass="34104">MKQHLILKNALLHPPKPAHKEELKGQALPQKWKVQALGFKVGNSIASAMHSWKGNIYNWVINSISRVDNVEKLASKFGCKVGNLPSSYLGLPLGALFKSMSAWDGVEERFHKTLTTWKRQCISKGGRITPILSTLSSLPIYFMSLLCMPRMVRLRLEHIQRDFMWVGGALEWKPHLVREEPRFLVSIGFDMEELDWLMEHLKKAVERKVHENYRICYKKETFISCRPEGVKGKGWEDLRKAILSVQENSERDGGASKEKNGDIRMNRDTFRGGRSYAEVVAEAGLRTGGRCQLENGPEL</sequence>
<reference evidence="2 3" key="1">
    <citation type="journal article" date="2018" name="PLoS Genet.">
        <title>Population sequencing reveals clonal diversity and ancestral inbreeding in the grapevine cultivar Chardonnay.</title>
        <authorList>
            <person name="Roach M.J."/>
            <person name="Johnson D.L."/>
            <person name="Bohlmann J."/>
            <person name="van Vuuren H.J."/>
            <person name="Jones S.J."/>
            <person name="Pretorius I.S."/>
            <person name="Schmidt S.A."/>
            <person name="Borneman A.R."/>
        </authorList>
    </citation>
    <scope>NUCLEOTIDE SEQUENCE [LARGE SCALE GENOMIC DNA]</scope>
    <source>
        <strain evidence="3">cv. Chardonnay</strain>
        <tissue evidence="2">Leaf</tissue>
    </source>
</reference>
<comment type="caution">
    <text evidence="2">The sequence shown here is derived from an EMBL/GenBank/DDBJ whole genome shotgun (WGS) entry which is preliminary data.</text>
</comment>
<dbReference type="PANTHER" id="PTHR33116">
    <property type="entry name" value="REVERSE TRANSCRIPTASE ZINC-BINDING DOMAIN-CONTAINING PROTEIN-RELATED-RELATED"/>
    <property type="match status" value="1"/>
</dbReference>
<organism evidence="2 3">
    <name type="scientific">Vitis vinifera</name>
    <name type="common">Grape</name>
    <dbReference type="NCBI Taxonomy" id="29760"/>
    <lineage>
        <taxon>Eukaryota</taxon>
        <taxon>Viridiplantae</taxon>
        <taxon>Streptophyta</taxon>
        <taxon>Embryophyta</taxon>
        <taxon>Tracheophyta</taxon>
        <taxon>Spermatophyta</taxon>
        <taxon>Magnoliopsida</taxon>
        <taxon>eudicotyledons</taxon>
        <taxon>Gunneridae</taxon>
        <taxon>Pentapetalae</taxon>
        <taxon>rosids</taxon>
        <taxon>Vitales</taxon>
        <taxon>Vitaceae</taxon>
        <taxon>Viteae</taxon>
        <taxon>Vitis</taxon>
    </lineage>
</organism>
<evidence type="ECO:0000256" key="1">
    <source>
        <dbReference type="SAM" id="MobiDB-lite"/>
    </source>
</evidence>
<evidence type="ECO:0000313" key="2">
    <source>
        <dbReference type="EMBL" id="RVW14424.1"/>
    </source>
</evidence>
<dbReference type="Proteomes" id="UP000288805">
    <property type="component" value="Unassembled WGS sequence"/>
</dbReference>
<name>A0A438BTY9_VITVI</name>
<feature type="compositionally biased region" description="Basic and acidic residues" evidence="1">
    <location>
        <begin position="248"/>
        <end position="267"/>
    </location>
</feature>
<feature type="region of interest" description="Disordered" evidence="1">
    <location>
        <begin position="247"/>
        <end position="267"/>
    </location>
</feature>
<proteinExistence type="predicted"/>
<protein>
    <submittedName>
        <fullName evidence="2">Uncharacterized protein</fullName>
    </submittedName>
</protein>
<evidence type="ECO:0000313" key="3">
    <source>
        <dbReference type="Proteomes" id="UP000288805"/>
    </source>
</evidence>
<accession>A0A438BTY9</accession>
<gene>
    <name evidence="2" type="ORF">CK203_090514</name>
</gene>
<dbReference type="PANTHER" id="PTHR33116:SF78">
    <property type="entry name" value="OS12G0587133 PROTEIN"/>
    <property type="match status" value="1"/>
</dbReference>
<dbReference type="AlphaFoldDB" id="A0A438BTY9"/>
<dbReference type="EMBL" id="QGNW01002620">
    <property type="protein sequence ID" value="RVW14424.1"/>
    <property type="molecule type" value="Genomic_DNA"/>
</dbReference>